<keyword evidence="3" id="KW-1185">Reference proteome</keyword>
<evidence type="ECO:0000313" key="2">
    <source>
        <dbReference type="EMBL" id="NYH94056.1"/>
    </source>
</evidence>
<sequence>MDNKAVVTAFIDAWNELDWTTIESLLAEDIAYQNMPWEPYHGREAVMESLKSLGVEESDWITHNQIGEGDLVINERTDRVRMNGVWKSVKLMGIFRLRDGLICEWREYFDPGELAHDIPPPEHAR</sequence>
<dbReference type="Pfam" id="PF07858">
    <property type="entry name" value="LEH"/>
    <property type="match status" value="1"/>
</dbReference>
<evidence type="ECO:0000259" key="1">
    <source>
        <dbReference type="Pfam" id="PF07858"/>
    </source>
</evidence>
<keyword evidence="2" id="KW-0378">Hydrolase</keyword>
<reference evidence="2 3" key="1">
    <citation type="submission" date="2020-07" db="EMBL/GenBank/DDBJ databases">
        <title>Genomic Encyclopedia of Type Strains, Phase IV (KMG-IV): sequencing the most valuable type-strain genomes for metagenomic binning, comparative biology and taxonomic classification.</title>
        <authorList>
            <person name="Goeker M."/>
        </authorList>
    </citation>
    <scope>NUCLEOTIDE SEQUENCE [LARGE SCALE GENOMIC DNA]</scope>
    <source>
        <strain evidence="2 3">DSM 29043</strain>
    </source>
</reference>
<evidence type="ECO:0000313" key="3">
    <source>
        <dbReference type="Proteomes" id="UP000522081"/>
    </source>
</evidence>
<dbReference type="GO" id="GO:0018744">
    <property type="term" value="F:limonene-1,2-epoxide hydrolase activity"/>
    <property type="evidence" value="ECO:0007669"/>
    <property type="project" value="UniProtKB-EC"/>
</dbReference>
<feature type="domain" description="Limonene-1,2-epoxide hydrolase" evidence="1">
    <location>
        <begin position="3"/>
        <end position="113"/>
    </location>
</feature>
<dbReference type="Proteomes" id="UP000522081">
    <property type="component" value="Unassembled WGS sequence"/>
</dbReference>
<dbReference type="EMBL" id="JACBZF010000001">
    <property type="protein sequence ID" value="NYH94056.1"/>
    <property type="molecule type" value="Genomic_DNA"/>
</dbReference>
<dbReference type="Gene3D" id="3.10.450.50">
    <property type="match status" value="1"/>
</dbReference>
<comment type="caution">
    <text evidence="2">The sequence shown here is derived from an EMBL/GenBank/DDBJ whole genome shotgun (WGS) entry which is preliminary data.</text>
</comment>
<proteinExistence type="predicted"/>
<dbReference type="EC" id="3.3.2.8" evidence="2"/>
<dbReference type="SUPFAM" id="SSF54427">
    <property type="entry name" value="NTF2-like"/>
    <property type="match status" value="1"/>
</dbReference>
<accession>A0A7Z0BRQ2</accession>
<dbReference type="InterPro" id="IPR013100">
    <property type="entry name" value="LEH"/>
</dbReference>
<organism evidence="2 3">
    <name type="scientific">Novosphingobium marinum</name>
    <dbReference type="NCBI Taxonomy" id="1514948"/>
    <lineage>
        <taxon>Bacteria</taxon>
        <taxon>Pseudomonadati</taxon>
        <taxon>Pseudomonadota</taxon>
        <taxon>Alphaproteobacteria</taxon>
        <taxon>Sphingomonadales</taxon>
        <taxon>Sphingomonadaceae</taxon>
        <taxon>Novosphingobium</taxon>
    </lineage>
</organism>
<dbReference type="RefSeq" id="WP_179406012.1">
    <property type="nucleotide sequence ID" value="NZ_BMGF01000001.1"/>
</dbReference>
<dbReference type="InterPro" id="IPR032710">
    <property type="entry name" value="NTF2-like_dom_sf"/>
</dbReference>
<protein>
    <submittedName>
        <fullName evidence="2">Limonene-1,2-epoxide hydrolase</fullName>
        <ecNumber evidence="2">3.3.2.8</ecNumber>
    </submittedName>
</protein>
<gene>
    <name evidence="2" type="ORF">FHS75_000361</name>
</gene>
<name>A0A7Z0BRQ2_9SPHN</name>
<dbReference type="AlphaFoldDB" id="A0A7Z0BRQ2"/>